<gene>
    <name evidence="7" type="primary">prpB</name>
    <name evidence="7" type="ORF">ACFOKA_15090</name>
</gene>
<evidence type="ECO:0000256" key="4">
    <source>
        <dbReference type="ARBA" id="ARBA00022842"/>
    </source>
</evidence>
<comment type="cofactor">
    <cofactor evidence="1">
        <name>Mg(2+)</name>
        <dbReference type="ChEBI" id="CHEBI:18420"/>
    </cofactor>
</comment>
<dbReference type="CDD" id="cd00377">
    <property type="entry name" value="ICL_PEPM"/>
    <property type="match status" value="1"/>
</dbReference>
<dbReference type="PANTHER" id="PTHR42905:SF5">
    <property type="entry name" value="CARBOXYVINYL-CARBOXYPHOSPHONATE PHOSPHORYLMUTASE, CHLOROPLASTIC"/>
    <property type="match status" value="1"/>
</dbReference>
<dbReference type="InterPro" id="IPR018523">
    <property type="entry name" value="Isocitrate_lyase_ph_CS"/>
</dbReference>
<reference evidence="8" key="1">
    <citation type="journal article" date="2019" name="Int. J. Syst. Evol. Microbiol.">
        <title>The Global Catalogue of Microorganisms (GCM) 10K type strain sequencing project: providing services to taxonomists for standard genome sequencing and annotation.</title>
        <authorList>
            <consortium name="The Broad Institute Genomics Platform"/>
            <consortium name="The Broad Institute Genome Sequencing Center for Infectious Disease"/>
            <person name="Wu L."/>
            <person name="Ma J."/>
        </authorList>
    </citation>
    <scope>NUCLEOTIDE SEQUENCE [LARGE SCALE GENOMIC DNA]</scope>
    <source>
        <strain evidence="8">KCTC 62164</strain>
    </source>
</reference>
<comment type="function">
    <text evidence="6">Catalyzes the thermodynamically favored C-C bond cleavage of (2R,3S)-2-methylisocitrate to yield pyruvate and succinate.</text>
</comment>
<accession>A0ABV7D9A0</accession>
<organism evidence="7 8">
    <name type="scientific">Kordiimonas pumila</name>
    <dbReference type="NCBI Taxonomy" id="2161677"/>
    <lineage>
        <taxon>Bacteria</taxon>
        <taxon>Pseudomonadati</taxon>
        <taxon>Pseudomonadota</taxon>
        <taxon>Alphaproteobacteria</taxon>
        <taxon>Kordiimonadales</taxon>
        <taxon>Kordiimonadaceae</taxon>
        <taxon>Kordiimonas</taxon>
    </lineage>
</organism>
<dbReference type="RefSeq" id="WP_194214195.1">
    <property type="nucleotide sequence ID" value="NZ_CP061205.1"/>
</dbReference>
<keyword evidence="8" id="KW-1185">Reference proteome</keyword>
<keyword evidence="5 6" id="KW-0456">Lyase</keyword>
<comment type="similarity">
    <text evidence="2 6">Belongs to the isocitrate lyase/PEP mutase superfamily. Methylisocitrate lyase family.</text>
</comment>
<dbReference type="InterPro" id="IPR015813">
    <property type="entry name" value="Pyrv/PenolPyrv_kinase-like_dom"/>
</dbReference>
<dbReference type="EMBL" id="JBHRSL010000014">
    <property type="protein sequence ID" value="MFC3053234.1"/>
    <property type="molecule type" value="Genomic_DNA"/>
</dbReference>
<comment type="caution">
    <text evidence="7">The sequence shown here is derived from an EMBL/GenBank/DDBJ whole genome shotgun (WGS) entry which is preliminary data.</text>
</comment>
<protein>
    <recommendedName>
        <fullName evidence="6">Methylisocitrate lyase</fullName>
        <ecNumber evidence="6">4.1.3.30</ecNumber>
    </recommendedName>
</protein>
<evidence type="ECO:0000256" key="6">
    <source>
        <dbReference type="RuleBase" id="RU361121"/>
    </source>
</evidence>
<dbReference type="InterPro" id="IPR012695">
    <property type="entry name" value="PrpB"/>
</dbReference>
<dbReference type="PROSITE" id="PS00161">
    <property type="entry name" value="ISOCITRATE_LYASE"/>
    <property type="match status" value="1"/>
</dbReference>
<comment type="pathway">
    <text evidence="6">Organic acid metabolism; propanoate degradation.</text>
</comment>
<sequence>MLGVHKSPDEKRHQFRASLFDSSLLQLPGAISPLCAKLIEQKGFQGFYISGAVLSADLGLPDIGLTTATEVTDRGRQISQATNLPSLLDADTGFGEPSNVGRTINALEDAGISACHIEDQLMPKRCGHLDNKSLVSIKDMQLKIRAAHLSRRYNTFTLIARTDARGVEGLDAAIDRAKAYVDAGAEAIFPDALIDEHDFEAFRKAVDVPLIANMTEFGKTKLLSKAALESLGYNAVLYPVTMLRLAMKAMEAGLDAILAEGTQVSLLEEMQHRSDLYTLLNYPAYGTYDKTITNFKVGGETSLVLS</sequence>
<evidence type="ECO:0000256" key="1">
    <source>
        <dbReference type="ARBA" id="ARBA00001946"/>
    </source>
</evidence>
<name>A0ABV7D9A0_9PROT</name>
<dbReference type="Pfam" id="PF13714">
    <property type="entry name" value="PEP_mutase"/>
    <property type="match status" value="1"/>
</dbReference>
<keyword evidence="4" id="KW-0460">Magnesium</keyword>
<proteinExistence type="inferred from homology"/>
<dbReference type="PANTHER" id="PTHR42905">
    <property type="entry name" value="PHOSPHOENOLPYRUVATE CARBOXYLASE"/>
    <property type="match status" value="1"/>
</dbReference>
<evidence type="ECO:0000313" key="7">
    <source>
        <dbReference type="EMBL" id="MFC3053234.1"/>
    </source>
</evidence>
<evidence type="ECO:0000256" key="2">
    <source>
        <dbReference type="ARBA" id="ARBA00009282"/>
    </source>
</evidence>
<dbReference type="GO" id="GO:0046421">
    <property type="term" value="F:methylisocitrate lyase activity"/>
    <property type="evidence" value="ECO:0007669"/>
    <property type="project" value="UniProtKB-EC"/>
</dbReference>
<dbReference type="InterPro" id="IPR039556">
    <property type="entry name" value="ICL/PEPM"/>
</dbReference>
<keyword evidence="3" id="KW-0479">Metal-binding</keyword>
<evidence type="ECO:0000256" key="5">
    <source>
        <dbReference type="ARBA" id="ARBA00023239"/>
    </source>
</evidence>
<evidence type="ECO:0000256" key="3">
    <source>
        <dbReference type="ARBA" id="ARBA00022723"/>
    </source>
</evidence>
<dbReference type="Proteomes" id="UP001595444">
    <property type="component" value="Unassembled WGS sequence"/>
</dbReference>
<evidence type="ECO:0000313" key="8">
    <source>
        <dbReference type="Proteomes" id="UP001595444"/>
    </source>
</evidence>
<dbReference type="SUPFAM" id="SSF51621">
    <property type="entry name" value="Phosphoenolpyruvate/pyruvate domain"/>
    <property type="match status" value="1"/>
</dbReference>
<dbReference type="NCBIfam" id="TIGR02317">
    <property type="entry name" value="prpB"/>
    <property type="match status" value="1"/>
</dbReference>
<dbReference type="EC" id="4.1.3.30" evidence="6"/>
<dbReference type="InterPro" id="IPR040442">
    <property type="entry name" value="Pyrv_kinase-like_dom_sf"/>
</dbReference>
<dbReference type="Gene3D" id="3.20.20.60">
    <property type="entry name" value="Phosphoenolpyruvate-binding domains"/>
    <property type="match status" value="1"/>
</dbReference>
<comment type="catalytic activity">
    <reaction evidence="6">
        <text>(2S,3R)-3-hydroxybutane-1,2,3-tricarboxylate = pyruvate + succinate</text>
        <dbReference type="Rhea" id="RHEA:16809"/>
        <dbReference type="ChEBI" id="CHEBI:15361"/>
        <dbReference type="ChEBI" id="CHEBI:30031"/>
        <dbReference type="ChEBI" id="CHEBI:57429"/>
        <dbReference type="EC" id="4.1.3.30"/>
    </reaction>
</comment>